<accession>T1FSJ3</accession>
<feature type="compositionally biased region" description="Low complexity" evidence="16">
    <location>
        <begin position="521"/>
        <end position="531"/>
    </location>
</feature>
<dbReference type="GO" id="GO:0008289">
    <property type="term" value="F:lipid binding"/>
    <property type="evidence" value="ECO:0007669"/>
    <property type="project" value="UniProtKB-KW"/>
</dbReference>
<dbReference type="GO" id="GO:0004674">
    <property type="term" value="F:protein serine/threonine kinase activity"/>
    <property type="evidence" value="ECO:0000318"/>
    <property type="project" value="GO_Central"/>
</dbReference>
<dbReference type="PROSITE" id="PS00108">
    <property type="entry name" value="PROTEIN_KINASE_ST"/>
    <property type="match status" value="1"/>
</dbReference>
<evidence type="ECO:0000313" key="21">
    <source>
        <dbReference type="Proteomes" id="UP000015101"/>
    </source>
</evidence>
<evidence type="ECO:0000313" key="20">
    <source>
        <dbReference type="EnsemblMetazoa" id="HelroP191046"/>
    </source>
</evidence>
<name>T1FSJ3_HELRO</name>
<dbReference type="Pfam" id="PF02149">
    <property type="entry name" value="KA1"/>
    <property type="match status" value="1"/>
</dbReference>
<evidence type="ECO:0000256" key="4">
    <source>
        <dbReference type="ARBA" id="ARBA00022475"/>
    </source>
</evidence>
<keyword evidence="6" id="KW-0808">Transferase</keyword>
<keyword evidence="5" id="KW-0723">Serine/threonine-protein kinase</keyword>
<dbReference type="PROSITE" id="PS00107">
    <property type="entry name" value="PROTEIN_KINASE_ATP"/>
    <property type="match status" value="1"/>
</dbReference>
<evidence type="ECO:0000256" key="12">
    <source>
        <dbReference type="ARBA" id="ARBA00023306"/>
    </source>
</evidence>
<evidence type="ECO:0000256" key="16">
    <source>
        <dbReference type="SAM" id="MobiDB-lite"/>
    </source>
</evidence>
<dbReference type="Pfam" id="PF21594">
    <property type="entry name" value="UBA_MELK"/>
    <property type="match status" value="1"/>
</dbReference>
<evidence type="ECO:0000256" key="8">
    <source>
        <dbReference type="ARBA" id="ARBA00022777"/>
    </source>
</evidence>
<feature type="region of interest" description="Disordered" evidence="16">
    <location>
        <begin position="512"/>
        <end position="540"/>
    </location>
</feature>
<dbReference type="GO" id="GO:0005737">
    <property type="term" value="C:cytoplasm"/>
    <property type="evidence" value="ECO:0000318"/>
    <property type="project" value="GO_Central"/>
</dbReference>
<dbReference type="OMA" id="ILRCTIS"/>
<comment type="similarity">
    <text evidence="2">Belongs to the protein kinase superfamily. CAMK Ser/Thr protein kinase family. SNF1 subfamily.</text>
</comment>
<comment type="catalytic activity">
    <reaction evidence="14">
        <text>L-seryl-[protein] + ATP = O-phospho-L-seryl-[protein] + ADP + H(+)</text>
        <dbReference type="Rhea" id="RHEA:17989"/>
        <dbReference type="Rhea" id="RHEA-COMP:9863"/>
        <dbReference type="Rhea" id="RHEA-COMP:11604"/>
        <dbReference type="ChEBI" id="CHEBI:15378"/>
        <dbReference type="ChEBI" id="CHEBI:29999"/>
        <dbReference type="ChEBI" id="CHEBI:30616"/>
        <dbReference type="ChEBI" id="CHEBI:83421"/>
        <dbReference type="ChEBI" id="CHEBI:456216"/>
        <dbReference type="EC" id="2.7.11.1"/>
    </reaction>
</comment>
<feature type="domain" description="KA1" evidence="18">
    <location>
        <begin position="708"/>
        <end position="756"/>
    </location>
</feature>
<comment type="subcellular location">
    <subcellularLocation>
        <location evidence="1">Cell membrane</location>
        <topology evidence="1">Peripheral membrane protein</topology>
    </subcellularLocation>
</comment>
<dbReference type="InterPro" id="IPR001772">
    <property type="entry name" value="KA1_dom"/>
</dbReference>
<evidence type="ECO:0000256" key="6">
    <source>
        <dbReference type="ARBA" id="ARBA00022679"/>
    </source>
</evidence>
<dbReference type="EMBL" id="AMQM01003526">
    <property type="status" value="NOT_ANNOTATED_CDS"/>
    <property type="molecule type" value="Genomic_DNA"/>
</dbReference>
<evidence type="ECO:0000256" key="7">
    <source>
        <dbReference type="ARBA" id="ARBA00022741"/>
    </source>
</evidence>
<keyword evidence="8" id="KW-0418">Kinase</keyword>
<dbReference type="CDD" id="cd14341">
    <property type="entry name" value="UBA_MELK"/>
    <property type="match status" value="1"/>
</dbReference>
<keyword evidence="9 15" id="KW-0067">ATP-binding</keyword>
<dbReference type="eggNOG" id="KOG0583">
    <property type="taxonomic scope" value="Eukaryota"/>
</dbReference>
<dbReference type="PROSITE" id="PS50011">
    <property type="entry name" value="PROTEIN_KINASE_DOM"/>
    <property type="match status" value="1"/>
</dbReference>
<dbReference type="InterPro" id="IPR011009">
    <property type="entry name" value="Kinase-like_dom_sf"/>
</dbReference>
<dbReference type="InterPro" id="IPR048637">
    <property type="entry name" value="MELK_UBA"/>
</dbReference>
<dbReference type="FunFam" id="3.30.310.80:FF:000019">
    <property type="entry name" value="Non-specific serine/threonine protein kinase"/>
    <property type="match status" value="1"/>
</dbReference>
<dbReference type="PANTHER" id="PTHR24346">
    <property type="entry name" value="MAP/MICROTUBULE AFFINITY-REGULATING KINASE"/>
    <property type="match status" value="1"/>
</dbReference>
<evidence type="ECO:0000256" key="11">
    <source>
        <dbReference type="ARBA" id="ARBA00023136"/>
    </source>
</evidence>
<evidence type="ECO:0000256" key="15">
    <source>
        <dbReference type="PROSITE-ProRule" id="PRU10141"/>
    </source>
</evidence>
<evidence type="ECO:0000259" key="18">
    <source>
        <dbReference type="PROSITE" id="PS50032"/>
    </source>
</evidence>
<keyword evidence="7 15" id="KW-0547">Nucleotide-binding</keyword>
<dbReference type="GO" id="GO:0005886">
    <property type="term" value="C:plasma membrane"/>
    <property type="evidence" value="ECO:0007669"/>
    <property type="project" value="UniProtKB-SubCell"/>
</dbReference>
<reference evidence="19 21" key="2">
    <citation type="journal article" date="2013" name="Nature">
        <title>Insights into bilaterian evolution from three spiralian genomes.</title>
        <authorList>
            <person name="Simakov O."/>
            <person name="Marletaz F."/>
            <person name="Cho S.J."/>
            <person name="Edsinger-Gonzales E."/>
            <person name="Havlak P."/>
            <person name="Hellsten U."/>
            <person name="Kuo D.H."/>
            <person name="Larsson T."/>
            <person name="Lv J."/>
            <person name="Arendt D."/>
            <person name="Savage R."/>
            <person name="Osoegawa K."/>
            <person name="de Jong P."/>
            <person name="Grimwood J."/>
            <person name="Chapman J.A."/>
            <person name="Shapiro H."/>
            <person name="Aerts A."/>
            <person name="Otillar R.P."/>
            <person name="Terry A.Y."/>
            <person name="Boore J.L."/>
            <person name="Grigoriev I.V."/>
            <person name="Lindberg D.R."/>
            <person name="Seaver E.C."/>
            <person name="Weisblat D.A."/>
            <person name="Putnam N.H."/>
            <person name="Rokhsar D.S."/>
        </authorList>
    </citation>
    <scope>NUCLEOTIDE SEQUENCE</scope>
</reference>
<evidence type="ECO:0000256" key="5">
    <source>
        <dbReference type="ARBA" id="ARBA00022527"/>
    </source>
</evidence>
<dbReference type="HOGENOM" id="CLU_000288_157_8_1"/>
<proteinExistence type="inferred from homology"/>
<evidence type="ECO:0000313" key="19">
    <source>
        <dbReference type="EMBL" id="ESO07808.1"/>
    </source>
</evidence>
<dbReference type="GO" id="GO:0005524">
    <property type="term" value="F:ATP binding"/>
    <property type="evidence" value="ECO:0007669"/>
    <property type="project" value="UniProtKB-UniRule"/>
</dbReference>
<dbReference type="STRING" id="6412.T1FSJ3"/>
<evidence type="ECO:0000256" key="1">
    <source>
        <dbReference type="ARBA" id="ARBA00004202"/>
    </source>
</evidence>
<reference evidence="20" key="3">
    <citation type="submission" date="2015-06" db="UniProtKB">
        <authorList>
            <consortium name="EnsemblMetazoa"/>
        </authorList>
    </citation>
    <scope>IDENTIFICATION</scope>
</reference>
<dbReference type="PROSITE" id="PS50032">
    <property type="entry name" value="KA1"/>
    <property type="match status" value="1"/>
</dbReference>
<dbReference type="FunFam" id="3.30.200.20:FF:000003">
    <property type="entry name" value="Non-specific serine/threonine protein kinase"/>
    <property type="match status" value="1"/>
</dbReference>
<evidence type="ECO:0000256" key="2">
    <source>
        <dbReference type="ARBA" id="ARBA00006234"/>
    </source>
</evidence>
<keyword evidence="21" id="KW-1185">Reference proteome</keyword>
<dbReference type="RefSeq" id="XP_009014419.1">
    <property type="nucleotide sequence ID" value="XM_009016171.1"/>
</dbReference>
<gene>
    <name evidence="20" type="primary">20211790</name>
    <name evidence="19" type="ORF">HELRODRAFT_191046</name>
</gene>
<dbReference type="Gene3D" id="1.10.510.10">
    <property type="entry name" value="Transferase(Phosphotransferase) domain 1"/>
    <property type="match status" value="1"/>
</dbReference>
<feature type="binding site" evidence="15">
    <location>
        <position position="39"/>
    </location>
    <ligand>
        <name>ATP</name>
        <dbReference type="ChEBI" id="CHEBI:30616"/>
    </ligand>
</feature>
<dbReference type="SUPFAM" id="SSF56112">
    <property type="entry name" value="Protein kinase-like (PK-like)"/>
    <property type="match status" value="1"/>
</dbReference>
<sequence length="756" mass="86073">MSFDVLDGMYYVRETIGSGGFAKVKLGYHVLTGDKVAIKIMDKKTLGEDLPRVRTEIEAMRHLSHQNICKLYQIFETEEKFFLILEYCHGGELFDYIVAKDRLSEDEARQCFRQIVAAVAYIHDQGYVHRDLKPENLLLDEDQNLKLIDFGLCAQPKGGLGTYLMTCCGSPAYAAPELIAGKNYFGSQVDLWSMGVLLYALLCGFLPFDDDNINLLYKKILTGKYEVPKWLSKDSVEILKCLLQTDPSKRITIRDLIRHPWILKGYQLPVSWASKFQKNVFDEDCLTEMSVHYGVSKQEVKEKVQLWNYDYITSTYLLLQKKKIQGRPVRLLRPKHTPRNRSNMADASQNIAMSLFAEPIPKLELTEELVSESASVDVVGQKEEHQMKEIKRNRPCKERQQNIIHNSYNPTKSYIVGNNNNDINSNKSYNTNDNYINSDHIDSGNNKTYHGNQNQRFSNEINIRDIIGKNFEDLTLNDDRSVNTTNYHNKKPLYLSDDVSTDERKENFPFIRPRTPRVRPRPVTVGITPVSKPKKKSPPPILSTILSSQGTPKASARLTAEERFLGTSSTLSPSRSMDSQLNHLSASVNTTPISAQITAGGSVDTEIDRLFIHDNVDDTPTCVKSARKATSVFGSLEKSMDKLLCMLTPKKKNTTSPDKPRIVKAMHNVSNICQKHPDELLSDMQNVLDFMKVYYKQAGYILRCTISDDWGKVRLAFDLEVVELHKSSFVGICRKRVKGTTWQYKKLCEDILVSVS</sequence>
<organism evidence="20 21">
    <name type="scientific">Helobdella robusta</name>
    <name type="common">Californian leech</name>
    <dbReference type="NCBI Taxonomy" id="6412"/>
    <lineage>
        <taxon>Eukaryota</taxon>
        <taxon>Metazoa</taxon>
        <taxon>Spiralia</taxon>
        <taxon>Lophotrochozoa</taxon>
        <taxon>Annelida</taxon>
        <taxon>Clitellata</taxon>
        <taxon>Hirudinea</taxon>
        <taxon>Rhynchobdellida</taxon>
        <taxon>Glossiphoniidae</taxon>
        <taxon>Helobdella</taxon>
    </lineage>
</organism>
<feature type="domain" description="Protein kinase" evidence="17">
    <location>
        <begin position="10"/>
        <end position="262"/>
    </location>
</feature>
<dbReference type="GeneID" id="20211790"/>
<evidence type="ECO:0000256" key="10">
    <source>
        <dbReference type="ARBA" id="ARBA00023121"/>
    </source>
</evidence>
<dbReference type="AlphaFoldDB" id="T1FSJ3"/>
<dbReference type="SUPFAM" id="SSF103243">
    <property type="entry name" value="KA1-like"/>
    <property type="match status" value="1"/>
</dbReference>
<protein>
    <recommendedName>
        <fullName evidence="3">non-specific serine/threonine protein kinase</fullName>
        <ecNumber evidence="3">2.7.11.1</ecNumber>
    </recommendedName>
</protein>
<dbReference type="PANTHER" id="PTHR24346:SF30">
    <property type="entry name" value="MATERNAL EMBRYONIC LEUCINE ZIPPER KINASE"/>
    <property type="match status" value="1"/>
</dbReference>
<dbReference type="OrthoDB" id="193931at2759"/>
<evidence type="ECO:0000259" key="17">
    <source>
        <dbReference type="PROSITE" id="PS50011"/>
    </source>
</evidence>
<comment type="catalytic activity">
    <reaction evidence="13">
        <text>L-threonyl-[protein] + ATP = O-phospho-L-threonyl-[protein] + ADP + H(+)</text>
        <dbReference type="Rhea" id="RHEA:46608"/>
        <dbReference type="Rhea" id="RHEA-COMP:11060"/>
        <dbReference type="Rhea" id="RHEA-COMP:11605"/>
        <dbReference type="ChEBI" id="CHEBI:15378"/>
        <dbReference type="ChEBI" id="CHEBI:30013"/>
        <dbReference type="ChEBI" id="CHEBI:30616"/>
        <dbReference type="ChEBI" id="CHEBI:61977"/>
        <dbReference type="ChEBI" id="CHEBI:456216"/>
        <dbReference type="EC" id="2.7.11.1"/>
    </reaction>
</comment>
<dbReference type="SMART" id="SM00220">
    <property type="entry name" value="S_TKc"/>
    <property type="match status" value="1"/>
</dbReference>
<dbReference type="KEGG" id="hro:HELRODRAFT_191046"/>
<dbReference type="InterPro" id="IPR008271">
    <property type="entry name" value="Ser/Thr_kinase_AS"/>
</dbReference>
<evidence type="ECO:0000256" key="14">
    <source>
        <dbReference type="ARBA" id="ARBA00048679"/>
    </source>
</evidence>
<dbReference type="EMBL" id="KB096183">
    <property type="protein sequence ID" value="ESO07808.1"/>
    <property type="molecule type" value="Genomic_DNA"/>
</dbReference>
<dbReference type="Gene3D" id="3.30.310.80">
    <property type="entry name" value="Kinase associated domain 1, KA1"/>
    <property type="match status" value="1"/>
</dbReference>
<dbReference type="InterPro" id="IPR000719">
    <property type="entry name" value="Prot_kinase_dom"/>
</dbReference>
<dbReference type="CTD" id="20211790"/>
<keyword evidence="10" id="KW-0446">Lipid-binding</keyword>
<dbReference type="EnsemblMetazoa" id="HelroT191046">
    <property type="protein sequence ID" value="HelroP191046"/>
    <property type="gene ID" value="HelroG191046"/>
</dbReference>
<dbReference type="Pfam" id="PF00069">
    <property type="entry name" value="Pkinase"/>
    <property type="match status" value="1"/>
</dbReference>
<dbReference type="InParanoid" id="T1FSJ3"/>
<dbReference type="InterPro" id="IPR028375">
    <property type="entry name" value="KA1/Ssp2_C"/>
</dbReference>
<keyword evidence="4" id="KW-1003">Cell membrane</keyword>
<dbReference type="GO" id="GO:0035556">
    <property type="term" value="P:intracellular signal transduction"/>
    <property type="evidence" value="ECO:0000318"/>
    <property type="project" value="GO_Central"/>
</dbReference>
<dbReference type="Proteomes" id="UP000015101">
    <property type="component" value="Unassembled WGS sequence"/>
</dbReference>
<evidence type="ECO:0000256" key="13">
    <source>
        <dbReference type="ARBA" id="ARBA00047899"/>
    </source>
</evidence>
<keyword evidence="11" id="KW-0472">Membrane</keyword>
<evidence type="ECO:0000256" key="3">
    <source>
        <dbReference type="ARBA" id="ARBA00012513"/>
    </source>
</evidence>
<keyword evidence="12" id="KW-0131">Cell cycle</keyword>
<dbReference type="FunFam" id="1.10.510.10:FF:000901">
    <property type="entry name" value="Maternal embryonic leucine zipper kinase"/>
    <property type="match status" value="1"/>
</dbReference>
<dbReference type="EC" id="2.7.11.1" evidence="3"/>
<evidence type="ECO:0000256" key="9">
    <source>
        <dbReference type="ARBA" id="ARBA00022840"/>
    </source>
</evidence>
<reference evidence="21" key="1">
    <citation type="submission" date="2012-12" db="EMBL/GenBank/DDBJ databases">
        <authorList>
            <person name="Hellsten U."/>
            <person name="Grimwood J."/>
            <person name="Chapman J.A."/>
            <person name="Shapiro H."/>
            <person name="Aerts A."/>
            <person name="Otillar R.P."/>
            <person name="Terry A.Y."/>
            <person name="Boore J.L."/>
            <person name="Simakov O."/>
            <person name="Marletaz F."/>
            <person name="Cho S.-J."/>
            <person name="Edsinger-Gonzales E."/>
            <person name="Havlak P."/>
            <person name="Kuo D.-H."/>
            <person name="Larsson T."/>
            <person name="Lv J."/>
            <person name="Arendt D."/>
            <person name="Savage R."/>
            <person name="Osoegawa K."/>
            <person name="de Jong P."/>
            <person name="Lindberg D.R."/>
            <person name="Seaver E.C."/>
            <person name="Weisblat D.A."/>
            <person name="Putnam N.H."/>
            <person name="Grigoriev I.V."/>
            <person name="Rokhsar D.S."/>
        </authorList>
    </citation>
    <scope>NUCLEOTIDE SEQUENCE</scope>
</reference>
<dbReference type="InterPro" id="IPR017441">
    <property type="entry name" value="Protein_kinase_ATP_BS"/>
</dbReference>